<keyword evidence="2" id="KW-0677">Repeat</keyword>
<evidence type="ECO:0000259" key="11">
    <source>
        <dbReference type="PROSITE" id="PS50157"/>
    </source>
</evidence>
<feature type="domain" description="C2H2-type" evidence="11">
    <location>
        <begin position="50"/>
        <end position="77"/>
    </location>
</feature>
<evidence type="ECO:0000259" key="10">
    <source>
        <dbReference type="PROSITE" id="PS50048"/>
    </source>
</evidence>
<dbReference type="PROSITE" id="PS00463">
    <property type="entry name" value="ZN2_CY6_FUNGAL_1"/>
    <property type="match status" value="1"/>
</dbReference>
<dbReference type="CDD" id="cd00067">
    <property type="entry name" value="GAL4"/>
    <property type="match status" value="1"/>
</dbReference>
<evidence type="ECO:0000256" key="6">
    <source>
        <dbReference type="ARBA" id="ARBA00023163"/>
    </source>
</evidence>
<dbReference type="Pfam" id="PF00096">
    <property type="entry name" value="zf-C2H2"/>
    <property type="match status" value="2"/>
</dbReference>
<organism evidence="12 13">
    <name type="scientific">Lepidopterella palustris CBS 459.81</name>
    <dbReference type="NCBI Taxonomy" id="1314670"/>
    <lineage>
        <taxon>Eukaryota</taxon>
        <taxon>Fungi</taxon>
        <taxon>Dikarya</taxon>
        <taxon>Ascomycota</taxon>
        <taxon>Pezizomycotina</taxon>
        <taxon>Dothideomycetes</taxon>
        <taxon>Pleosporomycetidae</taxon>
        <taxon>Mytilinidiales</taxon>
        <taxon>Argynnaceae</taxon>
        <taxon>Lepidopterella</taxon>
    </lineage>
</organism>
<keyword evidence="7" id="KW-0539">Nucleus</keyword>
<dbReference type="Pfam" id="PF04082">
    <property type="entry name" value="Fungal_trans"/>
    <property type="match status" value="1"/>
</dbReference>
<proteinExistence type="predicted"/>
<dbReference type="GO" id="GO:0043565">
    <property type="term" value="F:sequence-specific DNA binding"/>
    <property type="evidence" value="ECO:0007669"/>
    <property type="project" value="UniProtKB-ARBA"/>
</dbReference>
<dbReference type="FunFam" id="3.30.160.60:FF:001732">
    <property type="entry name" value="Zgc:162936"/>
    <property type="match status" value="1"/>
</dbReference>
<dbReference type="SUPFAM" id="SSF57667">
    <property type="entry name" value="beta-beta-alpha zinc fingers"/>
    <property type="match status" value="1"/>
</dbReference>
<accession>A0A8E2E8G2</accession>
<dbReference type="EMBL" id="KV745010">
    <property type="protein sequence ID" value="OCK79360.1"/>
    <property type="molecule type" value="Genomic_DNA"/>
</dbReference>
<evidence type="ECO:0000313" key="13">
    <source>
        <dbReference type="Proteomes" id="UP000250266"/>
    </source>
</evidence>
<evidence type="ECO:0000313" key="12">
    <source>
        <dbReference type="EMBL" id="OCK79360.1"/>
    </source>
</evidence>
<dbReference type="InterPro" id="IPR001138">
    <property type="entry name" value="Zn2Cys6_DnaBD"/>
</dbReference>
<dbReference type="PANTHER" id="PTHR47660">
    <property type="entry name" value="TRANSCRIPTION FACTOR WITH C2H2 AND ZN(2)-CYS(6) DNA BINDING DOMAIN (EUROFUNG)-RELATED-RELATED"/>
    <property type="match status" value="1"/>
</dbReference>
<keyword evidence="6" id="KW-0804">Transcription</keyword>
<dbReference type="InterPro" id="IPR007219">
    <property type="entry name" value="XnlR_reg_dom"/>
</dbReference>
<keyword evidence="5" id="KW-0805">Transcription regulation</keyword>
<sequence length="1027" mass="114405">MESKTQKQPHHMSSSSSHSPEFVCPFCGDSFKRLEHLSRHKLSHSDERPYHCPTCHKAFTRKDTLNRHIPIHSSSGRPDKRSSVSRVSRACCRCARSRLRCDGEAPCGRCTTKNAQCTYPGRSRRRIAVVGPQPVSSGPPSIANSGFTTESTVGTQVKEHREEIPNSQQTLHVHVQSRVTHMAKQNDRLLADYEGLNTLSSAAMDLTTSISVDNRQSPSPIPHEDSMGPPHGHFASTSLASHHIQQTLTERHNGSPAMQNSYDIEPTQSGQAPCQTADRFSPCGRQQSTVTFVDSGVVTNDDTTTISGVFGLGSPWDQAFELTDWMTFDSTFDLGAMPSVPEYAAHISLPLSEDTLRFDQYPTSNLADTTQCQPAEWDRANNEIIPDRRLRLQDTPSSPSDSSAGMNQTAHLFGRQVVIHSLESHVTPSETVRNRNYGAPPAHQWPTDWDPGKSDNVMSFPDMKDIPIEILEAEKFGHVEKMSQDVHDEIARCLKLTSRPESSRFRAFENACLPSIQAMDCFIQLYFEYFHPIFPMLHQPTFNPSKAPWQLVLATAAVGCRYSKAPGSRKAANALQELLRRAIGLTCEQDNSNVREIWLAQAILLNSLGMTYSGDKRLLEIAEACRSFGITLCRRNGCLKHVAEAISIDSVCRGSALEEKWRQWIRDESRRRLGFCCWLVDSQLVLYLDSSPAMGVDEPQQQLPCQEAVWDAPSAEEWKILFLEQQRTGLRYNISATLRNLRLSHLPLPNFGDFARLVLVFAIYRCTVSMHHQNTNPFLPASYRAFDDDAQAEWNVATMAALTTLFPTPAEHTISYESPLKSSLSCHVSLISLLLFIPRKELLTFAHTHGTDQERYTSSARHVLALWMQAQDGQRARQAVIHAGTLFRLLRKHSCQGFHEPITALLVTLVVWAFNQLAPQDHSESVNGTGERGSMVRLDRVLSDEIVRAWIEGKQGLNGHLTDVGNICGLDAGNRLLYVGGAVLRKMDTWALSQGLAVWLAQLRARSATVAMGGMKGAGTASRSTYT</sequence>
<dbReference type="GO" id="GO:0008270">
    <property type="term" value="F:zinc ion binding"/>
    <property type="evidence" value="ECO:0007669"/>
    <property type="project" value="UniProtKB-KW"/>
</dbReference>
<feature type="region of interest" description="Disordered" evidence="9">
    <location>
        <begin position="1"/>
        <end position="20"/>
    </location>
</feature>
<keyword evidence="3 8" id="KW-0863">Zinc-finger</keyword>
<dbReference type="GO" id="GO:0045893">
    <property type="term" value="P:positive regulation of DNA-templated transcription"/>
    <property type="evidence" value="ECO:0007669"/>
    <property type="project" value="UniProtKB-ARBA"/>
</dbReference>
<feature type="region of interest" description="Disordered" evidence="9">
    <location>
        <begin position="251"/>
        <end position="281"/>
    </location>
</feature>
<dbReference type="PROSITE" id="PS00028">
    <property type="entry name" value="ZINC_FINGER_C2H2_1"/>
    <property type="match status" value="2"/>
</dbReference>
<dbReference type="CDD" id="cd12148">
    <property type="entry name" value="fungal_TF_MHR"/>
    <property type="match status" value="1"/>
</dbReference>
<dbReference type="GO" id="GO:0006351">
    <property type="term" value="P:DNA-templated transcription"/>
    <property type="evidence" value="ECO:0007669"/>
    <property type="project" value="InterPro"/>
</dbReference>
<dbReference type="PANTHER" id="PTHR47660:SF2">
    <property type="entry name" value="TRANSCRIPTION FACTOR WITH C2H2 AND ZN(2)-CYS(6) DNA BINDING DOMAIN (EUROFUNG)"/>
    <property type="match status" value="1"/>
</dbReference>
<evidence type="ECO:0000256" key="3">
    <source>
        <dbReference type="ARBA" id="ARBA00022771"/>
    </source>
</evidence>
<evidence type="ECO:0000256" key="2">
    <source>
        <dbReference type="ARBA" id="ARBA00022737"/>
    </source>
</evidence>
<feature type="domain" description="C2H2-type" evidence="11">
    <location>
        <begin position="22"/>
        <end position="49"/>
    </location>
</feature>
<dbReference type="OrthoDB" id="654211at2759"/>
<dbReference type="Gene3D" id="3.30.160.60">
    <property type="entry name" value="Classic Zinc Finger"/>
    <property type="match status" value="2"/>
</dbReference>
<keyword evidence="4" id="KW-0862">Zinc</keyword>
<gene>
    <name evidence="12" type="ORF">K432DRAFT_383157</name>
</gene>
<dbReference type="InterPro" id="IPR013087">
    <property type="entry name" value="Znf_C2H2_type"/>
</dbReference>
<evidence type="ECO:0000256" key="4">
    <source>
        <dbReference type="ARBA" id="ARBA00022833"/>
    </source>
</evidence>
<keyword evidence="1" id="KW-0479">Metal-binding</keyword>
<evidence type="ECO:0000256" key="7">
    <source>
        <dbReference type="ARBA" id="ARBA00023242"/>
    </source>
</evidence>
<feature type="region of interest" description="Disordered" evidence="9">
    <location>
        <begin position="213"/>
        <end position="236"/>
    </location>
</feature>
<keyword evidence="13" id="KW-1185">Reference proteome</keyword>
<dbReference type="PROSITE" id="PS50048">
    <property type="entry name" value="ZN2_CY6_FUNGAL_2"/>
    <property type="match status" value="1"/>
</dbReference>
<dbReference type="Proteomes" id="UP000250266">
    <property type="component" value="Unassembled WGS sequence"/>
</dbReference>
<dbReference type="Pfam" id="PF00172">
    <property type="entry name" value="Zn_clus"/>
    <property type="match status" value="1"/>
</dbReference>
<protein>
    <submittedName>
        <fullName evidence="12">Uncharacterized protein</fullName>
    </submittedName>
</protein>
<evidence type="ECO:0000256" key="8">
    <source>
        <dbReference type="PROSITE-ProRule" id="PRU00042"/>
    </source>
</evidence>
<dbReference type="InterPro" id="IPR036864">
    <property type="entry name" value="Zn2-C6_fun-type_DNA-bd_sf"/>
</dbReference>
<dbReference type="SMART" id="SM00066">
    <property type="entry name" value="GAL4"/>
    <property type="match status" value="1"/>
</dbReference>
<dbReference type="SUPFAM" id="SSF57701">
    <property type="entry name" value="Zn2/Cys6 DNA-binding domain"/>
    <property type="match status" value="1"/>
</dbReference>
<evidence type="ECO:0000256" key="5">
    <source>
        <dbReference type="ARBA" id="ARBA00023015"/>
    </source>
</evidence>
<dbReference type="AlphaFoldDB" id="A0A8E2E8G2"/>
<dbReference type="PROSITE" id="PS50157">
    <property type="entry name" value="ZINC_FINGER_C2H2_2"/>
    <property type="match status" value="2"/>
</dbReference>
<dbReference type="GO" id="GO:0005694">
    <property type="term" value="C:chromosome"/>
    <property type="evidence" value="ECO:0007669"/>
    <property type="project" value="UniProtKB-ARBA"/>
</dbReference>
<dbReference type="InterPro" id="IPR036236">
    <property type="entry name" value="Znf_C2H2_sf"/>
</dbReference>
<dbReference type="GO" id="GO:0000981">
    <property type="term" value="F:DNA-binding transcription factor activity, RNA polymerase II-specific"/>
    <property type="evidence" value="ECO:0007669"/>
    <property type="project" value="InterPro"/>
</dbReference>
<dbReference type="Gene3D" id="4.10.240.10">
    <property type="entry name" value="Zn(2)-C6 fungal-type DNA-binding domain"/>
    <property type="match status" value="1"/>
</dbReference>
<feature type="region of interest" description="Disordered" evidence="9">
    <location>
        <begin position="429"/>
        <end position="452"/>
    </location>
</feature>
<feature type="domain" description="Zn(2)-C6 fungal-type" evidence="10">
    <location>
        <begin position="90"/>
        <end position="119"/>
    </location>
</feature>
<reference evidence="12 13" key="1">
    <citation type="journal article" date="2016" name="Nat. Commun.">
        <title>Ectomycorrhizal ecology is imprinted in the genome of the dominant symbiotic fungus Cenococcum geophilum.</title>
        <authorList>
            <consortium name="DOE Joint Genome Institute"/>
            <person name="Peter M."/>
            <person name="Kohler A."/>
            <person name="Ohm R.A."/>
            <person name="Kuo A."/>
            <person name="Krutzmann J."/>
            <person name="Morin E."/>
            <person name="Arend M."/>
            <person name="Barry K.W."/>
            <person name="Binder M."/>
            <person name="Choi C."/>
            <person name="Clum A."/>
            <person name="Copeland A."/>
            <person name="Grisel N."/>
            <person name="Haridas S."/>
            <person name="Kipfer T."/>
            <person name="LaButti K."/>
            <person name="Lindquist E."/>
            <person name="Lipzen A."/>
            <person name="Maire R."/>
            <person name="Meier B."/>
            <person name="Mihaltcheva S."/>
            <person name="Molinier V."/>
            <person name="Murat C."/>
            <person name="Poggeler S."/>
            <person name="Quandt C.A."/>
            <person name="Sperisen C."/>
            <person name="Tritt A."/>
            <person name="Tisserant E."/>
            <person name="Crous P.W."/>
            <person name="Henrissat B."/>
            <person name="Nehls U."/>
            <person name="Egli S."/>
            <person name="Spatafora J.W."/>
            <person name="Grigoriev I.V."/>
            <person name="Martin F.M."/>
        </authorList>
    </citation>
    <scope>NUCLEOTIDE SEQUENCE [LARGE SCALE GENOMIC DNA]</scope>
    <source>
        <strain evidence="12 13">CBS 459.81</strain>
    </source>
</reference>
<feature type="compositionally biased region" description="Polar residues" evidence="9">
    <location>
        <begin position="256"/>
        <end position="274"/>
    </location>
</feature>
<dbReference type="SMART" id="SM00355">
    <property type="entry name" value="ZnF_C2H2"/>
    <property type="match status" value="2"/>
</dbReference>
<name>A0A8E2E8G2_9PEZI</name>
<evidence type="ECO:0000256" key="9">
    <source>
        <dbReference type="SAM" id="MobiDB-lite"/>
    </source>
</evidence>
<evidence type="ECO:0000256" key="1">
    <source>
        <dbReference type="ARBA" id="ARBA00022723"/>
    </source>
</evidence>